<organism evidence="1 2">
    <name type="scientific">Atlanticothrix silvestris CENA357</name>
    <dbReference type="NCBI Taxonomy" id="1725252"/>
    <lineage>
        <taxon>Bacteria</taxon>
        <taxon>Bacillati</taxon>
        <taxon>Cyanobacteriota</taxon>
        <taxon>Cyanophyceae</taxon>
        <taxon>Nostocales</taxon>
        <taxon>Nodulariaceae</taxon>
        <taxon>Atlanticothrix</taxon>
        <taxon>Atlanticothrix silvestris</taxon>
    </lineage>
</organism>
<proteinExistence type="predicted"/>
<dbReference type="AlphaFoldDB" id="A0A8J7HM12"/>
<gene>
    <name evidence="1" type="ORF">I8751_21840</name>
</gene>
<reference evidence="1 2" key="1">
    <citation type="journal article" date="2021" name="Int. J. Syst. Evol. Microbiol.">
        <title>Amazonocrinis nigriterrae gen. nov., sp. nov., Atlanticothrix silvestris gen. nov., sp. nov. and Dendronalium phyllosphericum gen. nov., sp. nov., nostocacean cyanobacteria from Brazilian environments.</title>
        <authorList>
            <person name="Alvarenga D.O."/>
            <person name="Andreote A.P.D."/>
            <person name="Branco L.H.Z."/>
            <person name="Delbaje E."/>
            <person name="Cruz R.B."/>
            <person name="Varani A.M."/>
            <person name="Fiore M.F."/>
        </authorList>
    </citation>
    <scope>NUCLEOTIDE SEQUENCE [LARGE SCALE GENOMIC DNA]</scope>
    <source>
        <strain evidence="1 2">CENA357</strain>
    </source>
</reference>
<dbReference type="Proteomes" id="UP000599391">
    <property type="component" value="Unassembled WGS sequence"/>
</dbReference>
<comment type="caution">
    <text evidence="1">The sequence shown here is derived from an EMBL/GenBank/DDBJ whole genome shotgun (WGS) entry which is preliminary data.</text>
</comment>
<sequence length="69" mass="7371">MAHIKVLDLDNACSLSELSCEDINIVRGGYAATLYATKNPIAARVAYDITLIRTGSRVLAWAASLSTSD</sequence>
<accession>A0A8J7HM12</accession>
<protein>
    <submittedName>
        <fullName evidence="1">Uncharacterized protein</fullName>
    </submittedName>
</protein>
<name>A0A8J7HM12_9CYAN</name>
<evidence type="ECO:0000313" key="1">
    <source>
        <dbReference type="EMBL" id="MBH8554940.1"/>
    </source>
</evidence>
<keyword evidence="2" id="KW-1185">Reference proteome</keyword>
<evidence type="ECO:0000313" key="2">
    <source>
        <dbReference type="Proteomes" id="UP000599391"/>
    </source>
</evidence>
<dbReference type="EMBL" id="JAECZB010000085">
    <property type="protein sequence ID" value="MBH8554940.1"/>
    <property type="molecule type" value="Genomic_DNA"/>
</dbReference>
<dbReference type="RefSeq" id="WP_214441165.1">
    <property type="nucleotide sequence ID" value="NZ_JAECZB010000085.1"/>
</dbReference>